<keyword evidence="4" id="KW-1185">Reference proteome</keyword>
<dbReference type="Gene3D" id="3.20.20.150">
    <property type="entry name" value="Divalent-metal-dependent TIM barrel enzymes"/>
    <property type="match status" value="1"/>
</dbReference>
<reference evidence="3 4" key="1">
    <citation type="submission" date="2024-05" db="EMBL/GenBank/DDBJ databases">
        <title>Sinomonas sp. nov., isolated from a waste landfill.</title>
        <authorList>
            <person name="Zhao Y."/>
        </authorList>
    </citation>
    <scope>NUCLEOTIDE SEQUENCE [LARGE SCALE GENOMIC DNA]</scope>
    <source>
        <strain evidence="3 4">CCTCC AB2014300</strain>
    </source>
</reference>
<name>A0ABU9WYS9_9MICC</name>
<keyword evidence="1" id="KW-0119">Carbohydrate metabolism</keyword>
<sequence length="254" mass="27840">MSLSIQLYTVRKSLEEDLPGTIRRLAGIGFTQIEPYRFAARAEELAQAMEENGMTAPSGHAPLLAEDQDEILSAAQRLGIGTVIDPHVPEARWKDLESIRETAAQLNAAAKKAAEYGLRVGYHNHWWEIENPIEGRTPLEHLADHLDPEVVLEVDTYWAAVGGQDPVALLARLGERVKFIHIKDGPITREPSEQLPLGQGRMPVLDVIAAAKGLEAAVVELDDFDGEMFEAVEQSFAFASAHGAQKGHVQEVQA</sequence>
<dbReference type="InterPro" id="IPR013022">
    <property type="entry name" value="Xyl_isomerase-like_TIM-brl"/>
</dbReference>
<dbReference type="GO" id="GO:0016853">
    <property type="term" value="F:isomerase activity"/>
    <property type="evidence" value="ECO:0007669"/>
    <property type="project" value="UniProtKB-KW"/>
</dbReference>
<evidence type="ECO:0000313" key="3">
    <source>
        <dbReference type="EMBL" id="MEN2744017.1"/>
    </source>
</evidence>
<comment type="caution">
    <text evidence="3">The sequence shown here is derived from an EMBL/GenBank/DDBJ whole genome shotgun (WGS) entry which is preliminary data.</text>
</comment>
<dbReference type="InterPro" id="IPR050312">
    <property type="entry name" value="IolE/XylAMocC-like"/>
</dbReference>
<dbReference type="Proteomes" id="UP001422074">
    <property type="component" value="Unassembled WGS sequence"/>
</dbReference>
<proteinExistence type="predicted"/>
<feature type="domain" description="Xylose isomerase-like TIM barrel" evidence="2">
    <location>
        <begin position="23"/>
        <end position="209"/>
    </location>
</feature>
<dbReference type="Pfam" id="PF01261">
    <property type="entry name" value="AP_endonuc_2"/>
    <property type="match status" value="1"/>
</dbReference>
<dbReference type="PANTHER" id="PTHR12110">
    <property type="entry name" value="HYDROXYPYRUVATE ISOMERASE"/>
    <property type="match status" value="1"/>
</dbReference>
<evidence type="ECO:0000259" key="2">
    <source>
        <dbReference type="Pfam" id="PF01261"/>
    </source>
</evidence>
<dbReference type="SUPFAM" id="SSF51658">
    <property type="entry name" value="Xylose isomerase-like"/>
    <property type="match status" value="1"/>
</dbReference>
<accession>A0ABU9WYS9</accession>
<dbReference type="RefSeq" id="WP_345883719.1">
    <property type="nucleotide sequence ID" value="NZ_JBDFRB010000003.1"/>
</dbReference>
<keyword evidence="3" id="KW-0413">Isomerase</keyword>
<protein>
    <submittedName>
        <fullName evidence="3">Sugar phosphate isomerase/epimerase</fullName>
    </submittedName>
</protein>
<organism evidence="3 4">
    <name type="scientific">Sinomonas halotolerans</name>
    <dbReference type="NCBI Taxonomy" id="1644133"/>
    <lineage>
        <taxon>Bacteria</taxon>
        <taxon>Bacillati</taxon>
        <taxon>Actinomycetota</taxon>
        <taxon>Actinomycetes</taxon>
        <taxon>Micrococcales</taxon>
        <taxon>Micrococcaceae</taxon>
        <taxon>Sinomonas</taxon>
    </lineage>
</organism>
<dbReference type="PANTHER" id="PTHR12110:SF41">
    <property type="entry name" value="INOSOSE DEHYDRATASE"/>
    <property type="match status" value="1"/>
</dbReference>
<evidence type="ECO:0000256" key="1">
    <source>
        <dbReference type="ARBA" id="ARBA00023277"/>
    </source>
</evidence>
<gene>
    <name evidence="3" type="ORF">ABCQ75_05630</name>
</gene>
<evidence type="ECO:0000313" key="4">
    <source>
        <dbReference type="Proteomes" id="UP001422074"/>
    </source>
</evidence>
<dbReference type="EMBL" id="JBDFRB010000003">
    <property type="protein sequence ID" value="MEN2744017.1"/>
    <property type="molecule type" value="Genomic_DNA"/>
</dbReference>
<dbReference type="InterPro" id="IPR036237">
    <property type="entry name" value="Xyl_isomerase-like_sf"/>
</dbReference>